<feature type="domain" description="CHASE3" evidence="4">
    <location>
        <begin position="47"/>
        <end position="179"/>
    </location>
</feature>
<evidence type="ECO:0000256" key="3">
    <source>
        <dbReference type="SAM" id="Phobius"/>
    </source>
</evidence>
<gene>
    <name evidence="6" type="ORF">AVDCRST_MAG56-1927</name>
</gene>
<accession>A0A6J4IHV2</accession>
<evidence type="ECO:0000313" key="6">
    <source>
        <dbReference type="EMBL" id="CAA9250886.1"/>
    </source>
</evidence>
<keyword evidence="1" id="KW-0175">Coiled coil</keyword>
<dbReference type="InterPro" id="IPR007891">
    <property type="entry name" value="CHASE3"/>
</dbReference>
<feature type="domain" description="GAF" evidence="5">
    <location>
        <begin position="327"/>
        <end position="463"/>
    </location>
</feature>
<dbReference type="EMBL" id="CADCTQ010000176">
    <property type="protein sequence ID" value="CAA9250886.1"/>
    <property type="molecule type" value="Genomic_DNA"/>
</dbReference>
<dbReference type="Gene3D" id="3.30.450.40">
    <property type="match status" value="1"/>
</dbReference>
<dbReference type="Pfam" id="PF13185">
    <property type="entry name" value="GAF_2"/>
    <property type="match status" value="1"/>
</dbReference>
<feature type="transmembrane region" description="Helical" evidence="3">
    <location>
        <begin position="188"/>
        <end position="206"/>
    </location>
</feature>
<evidence type="ECO:0000259" key="5">
    <source>
        <dbReference type="Pfam" id="PF13185"/>
    </source>
</evidence>
<feature type="coiled-coil region" evidence="1">
    <location>
        <begin position="278"/>
        <end position="305"/>
    </location>
</feature>
<evidence type="ECO:0000256" key="1">
    <source>
        <dbReference type="SAM" id="Coils"/>
    </source>
</evidence>
<dbReference type="AlphaFoldDB" id="A0A6J4IHV2"/>
<dbReference type="SUPFAM" id="SSF55781">
    <property type="entry name" value="GAF domain-like"/>
    <property type="match status" value="1"/>
</dbReference>
<dbReference type="InterPro" id="IPR003018">
    <property type="entry name" value="GAF"/>
</dbReference>
<proteinExistence type="predicted"/>
<evidence type="ECO:0008006" key="7">
    <source>
        <dbReference type="Google" id="ProtNLM"/>
    </source>
</evidence>
<feature type="region of interest" description="Disordered" evidence="2">
    <location>
        <begin position="547"/>
        <end position="568"/>
    </location>
</feature>
<dbReference type="InterPro" id="IPR029016">
    <property type="entry name" value="GAF-like_dom_sf"/>
</dbReference>
<reference evidence="6" key="1">
    <citation type="submission" date="2020-02" db="EMBL/GenBank/DDBJ databases">
        <authorList>
            <person name="Meier V. D."/>
        </authorList>
    </citation>
    <scope>NUCLEOTIDE SEQUENCE</scope>
    <source>
        <strain evidence="6">AVDCRST_MAG56</strain>
    </source>
</reference>
<keyword evidence="3" id="KW-0812">Transmembrane</keyword>
<organism evidence="6">
    <name type="scientific">uncultured Cytophagales bacterium</name>
    <dbReference type="NCBI Taxonomy" id="158755"/>
    <lineage>
        <taxon>Bacteria</taxon>
        <taxon>Pseudomonadati</taxon>
        <taxon>Bacteroidota</taxon>
        <taxon>Sphingobacteriia</taxon>
        <taxon>Sphingobacteriales</taxon>
        <taxon>environmental samples</taxon>
    </lineage>
</organism>
<evidence type="ECO:0000256" key="2">
    <source>
        <dbReference type="SAM" id="MobiDB-lite"/>
    </source>
</evidence>
<protein>
    <recommendedName>
        <fullName evidence="7">GAF domain-containing protein</fullName>
    </recommendedName>
</protein>
<feature type="transmembrane region" description="Helical" evidence="3">
    <location>
        <begin position="12"/>
        <end position="33"/>
    </location>
</feature>
<name>A0A6J4IHV2_9SPHI</name>
<dbReference type="Pfam" id="PF05227">
    <property type="entry name" value="CHASE3"/>
    <property type="match status" value="1"/>
</dbReference>
<evidence type="ECO:0000259" key="4">
    <source>
        <dbReference type="Pfam" id="PF05227"/>
    </source>
</evidence>
<keyword evidence="3" id="KW-1133">Transmembrane helix</keyword>
<keyword evidence="3" id="KW-0472">Membrane</keyword>
<sequence>MKVLFQYLRGNSILLSVSCIIGLILASVALSFYNSRVLDGYNRTKLESQAVLRDTDALLENLQAMDLGVRGYALTKKQELLSPFTGAVVRVDSCLQRLQGQLRKQEYGQMESLLQVKHVFDDYIAYCNQMLETARVDSMATFVEMLNQDRGYAVWKTWNTFATGLHAHEEARVQQAQAEYELATRINVFLQILLLLLGIPTLAIVVSRIREDARNRTSLLQALDQNNRQYLFDPGTAVTLQNPSAVIETSIRNFKQAHDFVASMSAGDYEAHWEGLNADNAAVNADNLAARLMQMREQLKKMKWEDERRLWITEGQARFAEIVRLHQHDLTALANQALTFLVKYLDAQQGSLFVLDEDASEPHLNLAACYAFNRKKHLEKRIAAGQGLVGQAYLEAETTLLTEVPRNYTFITSGLGDATPTCILIVPAKSNDRVEAVVEMAGFIRYEAHQVAFVEKAGEILASTIIAAKNSEKMQRLLEDTNLQSEQMRAQEEEMRQNLEELMATQEQQLRLEQELRENAGQLEEQLAELREGKAALEGKENELRAANEKATKRSQQFREKMEAMDAEIEHKTSQINVLKRNNEELLQKLAGFEGKDNA</sequence>